<sequence length="248" mass="27586">MADEAESERQAPRVRLPGLRCHWLNQCFVHWPYPPDDVQGLLPEGLTVDTYEGAAWVSLTPFVMADVRPHPLPVLPGTPDFPETNLRTYVRGPDGRDGLWFLSLDVTNPLMLGALAVGAPYRLARLRVEKEDERLVYTGSRYGSGVSYRLVIRPGERLTPPSEQADWLTSRWRAYTRRLGVVWEVPVEHEPWRPAAAEIESLEENLREAAGLPPCGEPPVAHFSPGVRDVRIGIARPVGTGGGEARDA</sequence>
<evidence type="ECO:0000313" key="1">
    <source>
        <dbReference type="EMBL" id="MDN3296060.1"/>
    </source>
</evidence>
<evidence type="ECO:0000313" key="2">
    <source>
        <dbReference type="Proteomes" id="UP001174050"/>
    </source>
</evidence>
<dbReference type="RefSeq" id="WP_290113232.1">
    <property type="nucleotide sequence ID" value="NZ_JAUEPL010000028.1"/>
</dbReference>
<comment type="caution">
    <text evidence="1">The sequence shown here is derived from an EMBL/GenBank/DDBJ whole genome shotgun (WGS) entry which is preliminary data.</text>
</comment>
<dbReference type="PANTHER" id="PTHR39186:SF1">
    <property type="entry name" value="DUF2071 DOMAIN-CONTAINING PROTEIN"/>
    <property type="match status" value="1"/>
</dbReference>
<proteinExistence type="predicted"/>
<dbReference type="SUPFAM" id="SSF160104">
    <property type="entry name" value="Acetoacetate decarboxylase-like"/>
    <property type="match status" value="1"/>
</dbReference>
<gene>
    <name evidence="1" type="ORF">QWM81_18755</name>
</gene>
<dbReference type="EMBL" id="JAUEPL010000028">
    <property type="protein sequence ID" value="MDN3296060.1"/>
    <property type="molecule type" value="Genomic_DNA"/>
</dbReference>
<organism evidence="1 2">
    <name type="scientific">Streptomyces ficellus</name>
    <dbReference type="NCBI Taxonomy" id="1977088"/>
    <lineage>
        <taxon>Bacteria</taxon>
        <taxon>Bacillati</taxon>
        <taxon>Actinomycetota</taxon>
        <taxon>Actinomycetes</taxon>
        <taxon>Kitasatosporales</taxon>
        <taxon>Streptomycetaceae</taxon>
        <taxon>Streptomyces</taxon>
    </lineage>
</organism>
<dbReference type="Gene3D" id="2.40.400.10">
    <property type="entry name" value="Acetoacetate decarboxylase-like"/>
    <property type="match status" value="1"/>
</dbReference>
<dbReference type="Pfam" id="PF09844">
    <property type="entry name" value="DUF2071"/>
    <property type="match status" value="1"/>
</dbReference>
<keyword evidence="2" id="KW-1185">Reference proteome</keyword>
<dbReference type="InterPro" id="IPR023375">
    <property type="entry name" value="ADC_dom_sf"/>
</dbReference>
<dbReference type="PANTHER" id="PTHR39186">
    <property type="entry name" value="DUF2071 FAMILY PROTEIN"/>
    <property type="match status" value="1"/>
</dbReference>
<accession>A0ABT7Z993</accession>
<reference evidence="1" key="1">
    <citation type="submission" date="2023-06" db="EMBL/GenBank/DDBJ databases">
        <title>WGS-Sequencing of Streptomyces ficellus isolate 21 collected from sand in Gara Djebilet Iron Mine in Algeria.</title>
        <authorList>
            <person name="Zegers G.P."/>
            <person name="Gomez A."/>
            <person name="Gueddou A."/>
            <person name="Zahara A.F."/>
            <person name="Worth M."/>
            <person name="Sevigny J.L."/>
            <person name="Tisa L."/>
        </authorList>
    </citation>
    <scope>NUCLEOTIDE SEQUENCE</scope>
    <source>
        <strain evidence="1">AS11</strain>
    </source>
</reference>
<protein>
    <submittedName>
        <fullName evidence="1">DUF2071 domain-containing protein</fullName>
    </submittedName>
</protein>
<dbReference type="InterPro" id="IPR018644">
    <property type="entry name" value="DUF2071"/>
</dbReference>
<dbReference type="Proteomes" id="UP001174050">
    <property type="component" value="Unassembled WGS sequence"/>
</dbReference>
<name>A0ABT7Z993_9ACTN</name>